<evidence type="ECO:0000313" key="1">
    <source>
        <dbReference type="EMBL" id="MCD9560993.1"/>
    </source>
</evidence>
<comment type="caution">
    <text evidence="1">The sequence shown here is derived from an EMBL/GenBank/DDBJ whole genome shotgun (WGS) entry which is preliminary data.</text>
</comment>
<dbReference type="Proteomes" id="UP000823775">
    <property type="component" value="Unassembled WGS sequence"/>
</dbReference>
<gene>
    <name evidence="1" type="ORF">HAX54_019862</name>
</gene>
<keyword evidence="2" id="KW-1185">Reference proteome</keyword>
<name>A0ABS8URL9_DATST</name>
<organism evidence="1 2">
    <name type="scientific">Datura stramonium</name>
    <name type="common">Jimsonweed</name>
    <name type="synonym">Common thornapple</name>
    <dbReference type="NCBI Taxonomy" id="4076"/>
    <lineage>
        <taxon>Eukaryota</taxon>
        <taxon>Viridiplantae</taxon>
        <taxon>Streptophyta</taxon>
        <taxon>Embryophyta</taxon>
        <taxon>Tracheophyta</taxon>
        <taxon>Spermatophyta</taxon>
        <taxon>Magnoliopsida</taxon>
        <taxon>eudicotyledons</taxon>
        <taxon>Gunneridae</taxon>
        <taxon>Pentapetalae</taxon>
        <taxon>asterids</taxon>
        <taxon>lamiids</taxon>
        <taxon>Solanales</taxon>
        <taxon>Solanaceae</taxon>
        <taxon>Solanoideae</taxon>
        <taxon>Datureae</taxon>
        <taxon>Datura</taxon>
    </lineage>
</organism>
<dbReference type="EMBL" id="JACEIK010002409">
    <property type="protein sequence ID" value="MCD9560993.1"/>
    <property type="molecule type" value="Genomic_DNA"/>
</dbReference>
<reference evidence="1 2" key="1">
    <citation type="journal article" date="2021" name="BMC Genomics">
        <title>Datura genome reveals duplications of psychoactive alkaloid biosynthetic genes and high mutation rate following tissue culture.</title>
        <authorList>
            <person name="Rajewski A."/>
            <person name="Carter-House D."/>
            <person name="Stajich J."/>
            <person name="Litt A."/>
        </authorList>
    </citation>
    <scope>NUCLEOTIDE SEQUENCE [LARGE SCALE GENOMIC DNA]</scope>
    <source>
        <strain evidence="1">AR-01</strain>
    </source>
</reference>
<protein>
    <submittedName>
        <fullName evidence="1">Uncharacterized protein</fullName>
    </submittedName>
</protein>
<sequence length="169" mass="18427">MAGTISMCFNSFEQETFDAFESIVLNPLPTHGPKGSSAQLPTPPVIALSEPSQEWSLVDAHLSPLGRNPCDGLKVVPNILRIPREIDCCHCALVVKRGKNNLKVLFHVQRSLSLGNLNPVEWLWSQDSSLESLGDTFSSRTENLSPQQAPQFDPVCHALDIATGIVEAP</sequence>
<evidence type="ECO:0000313" key="2">
    <source>
        <dbReference type="Proteomes" id="UP000823775"/>
    </source>
</evidence>
<accession>A0ABS8URL9</accession>
<proteinExistence type="predicted"/>